<feature type="region of interest" description="Disordered" evidence="2">
    <location>
        <begin position="1"/>
        <end position="99"/>
    </location>
</feature>
<name>J4UCN0_TRIAS</name>
<proteinExistence type="predicted"/>
<organism evidence="3 4">
    <name type="scientific">Trichosporon asahii var. asahii (strain ATCC 90039 / CBS 2479 / JCM 2466 / KCTC 7840 / NBRC 103889/ NCYC 2677 / UAMH 7654)</name>
    <name type="common">Yeast</name>
    <dbReference type="NCBI Taxonomy" id="1186058"/>
    <lineage>
        <taxon>Eukaryota</taxon>
        <taxon>Fungi</taxon>
        <taxon>Dikarya</taxon>
        <taxon>Basidiomycota</taxon>
        <taxon>Agaricomycotina</taxon>
        <taxon>Tremellomycetes</taxon>
        <taxon>Trichosporonales</taxon>
        <taxon>Trichosporonaceae</taxon>
        <taxon>Trichosporon</taxon>
    </lineage>
</organism>
<dbReference type="SUPFAM" id="SSF48371">
    <property type="entry name" value="ARM repeat"/>
    <property type="match status" value="1"/>
</dbReference>
<dbReference type="SMART" id="SM00025">
    <property type="entry name" value="Pumilio"/>
    <property type="match status" value="3"/>
</dbReference>
<accession>J4UCN0</accession>
<feature type="compositionally biased region" description="Polar residues" evidence="2">
    <location>
        <begin position="25"/>
        <end position="46"/>
    </location>
</feature>
<evidence type="ECO:0000256" key="1">
    <source>
        <dbReference type="ARBA" id="ARBA00022737"/>
    </source>
</evidence>
<dbReference type="GO" id="GO:0003723">
    <property type="term" value="F:RNA binding"/>
    <property type="evidence" value="ECO:0007669"/>
    <property type="project" value="InterPro"/>
</dbReference>
<feature type="compositionally biased region" description="Low complexity" evidence="2">
    <location>
        <begin position="72"/>
        <end position="81"/>
    </location>
</feature>
<dbReference type="KEGG" id="tasa:A1Q1_02190"/>
<evidence type="ECO:0000313" key="3">
    <source>
        <dbReference type="EMBL" id="EJT48770.1"/>
    </source>
</evidence>
<evidence type="ECO:0000256" key="2">
    <source>
        <dbReference type="SAM" id="MobiDB-lite"/>
    </source>
</evidence>
<reference evidence="3 4" key="1">
    <citation type="journal article" date="2012" name="Eukaryot. Cell">
        <title>Draft genome sequence of CBS 2479, the standard type strain of Trichosporon asahii.</title>
        <authorList>
            <person name="Yang R.Y."/>
            <person name="Li H.T."/>
            <person name="Zhu H."/>
            <person name="Zhou G.P."/>
            <person name="Wang M."/>
            <person name="Wang L."/>
        </authorList>
    </citation>
    <scope>NUCLEOTIDE SEQUENCE [LARGE SCALE GENOMIC DNA]</scope>
    <source>
        <strain evidence="4">ATCC 90039 / CBS 2479 / JCM 2466 / KCTC 7840 / NCYC 2677 / UAMH 7654</strain>
    </source>
</reference>
<gene>
    <name evidence="3" type="ORF">A1Q1_02190</name>
</gene>
<sequence length="618" mass="67421">MTADNVPADTPPPPPFRFITDLSRRPSNSSQTSAFSFGSDFSQSNAAPAHKDRWRTGVTPWSINVAPTVDGSSSSSDSPSSNGCRETPRPNVAQAKPEPISVARATPFLPGISGGIWSTTLSSSPHMSYSPTSTPSGGDDIRKLQERVDHLQIEKNMAIADNTRLSSEVHHLTTLSTGNFDMGVSPTESTFPPGSFGPSDSLPAGCEPGAVLSSAERVRPHPTSSLDHRPSRAQEQLSGMAANALGSRSTHITQHLINVILEWAKALCFTSNGNYLCQQLLEKGTTEDRISFIKVIQDDVVSIANNKFGAHVLVKAVGIKELEGLISDALIKYGIFESMQTGARKVWRPVSEDGHSTANPQYLGKCRSSNESDIFNKIKEDMCGRWADLSVSNEDACFKEVRVAFDFYDLDLHRRFLMISQLSPIVNTASEYLCVRQCLTPSFVVNKLLNLHEPMIKGVSHAILTAYPPLATNHHGVQFVEFVLSSSRILQRNNIVKYIEGLCSQKEGRTPALVAVANSSVGRGHLRASRRAQLDEPRSQYLPSVPDHSAQLTEWQRAPPQPVSNFGLVASSHHPEASSTLLLVAPEQQHPSTPLKPRLSSTFKRSLAIQLSILQHLM</sequence>
<dbReference type="VEuPathDB" id="FungiDB:A1Q1_02190"/>
<dbReference type="InterPro" id="IPR001313">
    <property type="entry name" value="Pumilio_RNA-bd_rpt"/>
</dbReference>
<dbReference type="InterPro" id="IPR016024">
    <property type="entry name" value="ARM-type_fold"/>
</dbReference>
<comment type="caution">
    <text evidence="3">The sequence shown here is derived from an EMBL/GenBank/DDBJ whole genome shotgun (WGS) entry which is preliminary data.</text>
</comment>
<dbReference type="GeneID" id="25985704"/>
<dbReference type="AlphaFoldDB" id="J4UCN0"/>
<feature type="region of interest" description="Disordered" evidence="2">
    <location>
        <begin position="214"/>
        <end position="236"/>
    </location>
</feature>
<dbReference type="InterPro" id="IPR011989">
    <property type="entry name" value="ARM-like"/>
</dbReference>
<dbReference type="OrthoDB" id="668540at2759"/>
<evidence type="ECO:0000313" key="4">
    <source>
        <dbReference type="Proteomes" id="UP000002748"/>
    </source>
</evidence>
<dbReference type="Proteomes" id="UP000002748">
    <property type="component" value="Unassembled WGS sequence"/>
</dbReference>
<dbReference type="EMBL" id="ALBS01000191">
    <property type="protein sequence ID" value="EJT48770.1"/>
    <property type="molecule type" value="Genomic_DNA"/>
</dbReference>
<dbReference type="HOGENOM" id="CLU_442266_0_0_1"/>
<dbReference type="RefSeq" id="XP_014180610.1">
    <property type="nucleotide sequence ID" value="XM_014325135.1"/>
</dbReference>
<dbReference type="Gene3D" id="1.25.10.10">
    <property type="entry name" value="Leucine-rich Repeat Variant"/>
    <property type="match status" value="1"/>
</dbReference>
<protein>
    <recommendedName>
        <fullName evidence="5">PUM-HD domain-containing protein</fullName>
    </recommendedName>
</protein>
<evidence type="ECO:0008006" key="5">
    <source>
        <dbReference type="Google" id="ProtNLM"/>
    </source>
</evidence>
<keyword evidence="1" id="KW-0677">Repeat</keyword>